<proteinExistence type="predicted"/>
<sequence>MNLKTSVTLAQTDRYRFEIDFGEAIVPLGVDEPPPIGDGEGPAPEQLLAASVGYCLAASLFFALTKYRQDGGGIRASAECTVERNEAGRLRITAIDVELRLAADVATLHQAHLERALTQFENFCTVSESVKSGIPVKVSVSDCSGIPLNPA</sequence>
<keyword evidence="2" id="KW-1185">Reference proteome</keyword>
<dbReference type="Gene3D" id="3.30.300.20">
    <property type="match status" value="1"/>
</dbReference>
<organism evidence="1 2">
    <name type="scientific">Pseudazoarcus pumilus</name>
    <dbReference type="NCBI Taxonomy" id="2067960"/>
    <lineage>
        <taxon>Bacteria</taxon>
        <taxon>Pseudomonadati</taxon>
        <taxon>Pseudomonadota</taxon>
        <taxon>Betaproteobacteria</taxon>
        <taxon>Rhodocyclales</taxon>
        <taxon>Zoogloeaceae</taxon>
        <taxon>Pseudazoarcus</taxon>
    </lineage>
</organism>
<dbReference type="PANTHER" id="PTHR34352:SF1">
    <property type="entry name" value="PROTEIN YHFA"/>
    <property type="match status" value="1"/>
</dbReference>
<protein>
    <submittedName>
        <fullName evidence="1">Peroxiredoxin</fullName>
    </submittedName>
</protein>
<reference evidence="1 2" key="1">
    <citation type="submission" date="2018-01" db="EMBL/GenBank/DDBJ databases">
        <authorList>
            <person name="Fu G.-Y."/>
        </authorList>
    </citation>
    <scope>NUCLEOTIDE SEQUENCE [LARGE SCALE GENOMIC DNA]</scope>
    <source>
        <strain evidence="1 2">SY39</strain>
    </source>
</reference>
<evidence type="ECO:0000313" key="2">
    <source>
        <dbReference type="Proteomes" id="UP000242205"/>
    </source>
</evidence>
<dbReference type="PANTHER" id="PTHR34352">
    <property type="entry name" value="PROTEIN YHFA"/>
    <property type="match status" value="1"/>
</dbReference>
<dbReference type="RefSeq" id="WP_102247091.1">
    <property type="nucleotide sequence ID" value="NZ_CP025682.1"/>
</dbReference>
<dbReference type="SUPFAM" id="SSF82784">
    <property type="entry name" value="OsmC-like"/>
    <property type="match status" value="1"/>
</dbReference>
<dbReference type="Proteomes" id="UP000242205">
    <property type="component" value="Chromosome"/>
</dbReference>
<dbReference type="InterPro" id="IPR015946">
    <property type="entry name" value="KH_dom-like_a/b"/>
</dbReference>
<dbReference type="EMBL" id="CP025682">
    <property type="protein sequence ID" value="AUN95025.1"/>
    <property type="molecule type" value="Genomic_DNA"/>
</dbReference>
<evidence type="ECO:0000313" key="1">
    <source>
        <dbReference type="EMBL" id="AUN95025.1"/>
    </source>
</evidence>
<dbReference type="InterPro" id="IPR036102">
    <property type="entry name" value="OsmC/Ohrsf"/>
</dbReference>
<accession>A0A2I6S701</accession>
<dbReference type="KEGG" id="atw:C0099_08795"/>
<dbReference type="AlphaFoldDB" id="A0A2I6S701"/>
<dbReference type="InterPro" id="IPR003718">
    <property type="entry name" value="OsmC/Ohr_fam"/>
</dbReference>
<name>A0A2I6S701_9RHOO</name>
<gene>
    <name evidence="1" type="ORF">C0099_08795</name>
</gene>
<dbReference type="Pfam" id="PF02566">
    <property type="entry name" value="OsmC"/>
    <property type="match status" value="1"/>
</dbReference>
<dbReference type="OrthoDB" id="5297623at2"/>